<name>A0A9Q8LIW9_PASFU</name>
<protein>
    <submittedName>
        <fullName evidence="3">Uncharacterized protein</fullName>
    </submittedName>
</protein>
<evidence type="ECO:0000313" key="4">
    <source>
        <dbReference type="Proteomes" id="UP000756132"/>
    </source>
</evidence>
<evidence type="ECO:0000256" key="1">
    <source>
        <dbReference type="SAM" id="MobiDB-lite"/>
    </source>
</evidence>
<evidence type="ECO:0000256" key="2">
    <source>
        <dbReference type="SAM" id="Phobius"/>
    </source>
</evidence>
<keyword evidence="2" id="KW-1133">Transmembrane helix</keyword>
<dbReference type="KEGG" id="ffu:CLAFUR5_05547"/>
<feature type="region of interest" description="Disordered" evidence="1">
    <location>
        <begin position="164"/>
        <end position="188"/>
    </location>
</feature>
<dbReference type="Proteomes" id="UP000756132">
    <property type="component" value="Chromosome 5"/>
</dbReference>
<organism evidence="3 4">
    <name type="scientific">Passalora fulva</name>
    <name type="common">Tomato leaf mold</name>
    <name type="synonym">Cladosporium fulvum</name>
    <dbReference type="NCBI Taxonomy" id="5499"/>
    <lineage>
        <taxon>Eukaryota</taxon>
        <taxon>Fungi</taxon>
        <taxon>Dikarya</taxon>
        <taxon>Ascomycota</taxon>
        <taxon>Pezizomycotina</taxon>
        <taxon>Dothideomycetes</taxon>
        <taxon>Dothideomycetidae</taxon>
        <taxon>Mycosphaerellales</taxon>
        <taxon>Mycosphaerellaceae</taxon>
        <taxon>Fulvia</taxon>
    </lineage>
</organism>
<feature type="compositionally biased region" description="Basic and acidic residues" evidence="1">
    <location>
        <begin position="92"/>
        <end position="107"/>
    </location>
</feature>
<evidence type="ECO:0000313" key="3">
    <source>
        <dbReference type="EMBL" id="UJO17964.1"/>
    </source>
</evidence>
<reference evidence="3" key="2">
    <citation type="journal article" date="2022" name="Microb. Genom.">
        <title>A chromosome-scale genome assembly of the tomato pathogen Cladosporium fulvum reveals a compartmentalized genome architecture and the presence of a dispensable chromosome.</title>
        <authorList>
            <person name="Zaccaron A.Z."/>
            <person name="Chen L.H."/>
            <person name="Samaras A."/>
            <person name="Stergiopoulos I."/>
        </authorList>
    </citation>
    <scope>NUCLEOTIDE SEQUENCE</scope>
    <source>
        <strain evidence="3">Race5_Kim</strain>
    </source>
</reference>
<feature type="transmembrane region" description="Helical" evidence="2">
    <location>
        <begin position="135"/>
        <end position="157"/>
    </location>
</feature>
<dbReference type="EMBL" id="CP090167">
    <property type="protein sequence ID" value="UJO17964.1"/>
    <property type="molecule type" value="Genomic_DNA"/>
</dbReference>
<reference evidence="3" key="1">
    <citation type="submission" date="2021-12" db="EMBL/GenBank/DDBJ databases">
        <authorList>
            <person name="Zaccaron A."/>
            <person name="Stergiopoulos I."/>
        </authorList>
    </citation>
    <scope>NUCLEOTIDE SEQUENCE</scope>
    <source>
        <strain evidence="3">Race5_Kim</strain>
    </source>
</reference>
<dbReference type="AlphaFoldDB" id="A0A9Q8LIW9"/>
<proteinExistence type="predicted"/>
<keyword evidence="2" id="KW-0812">Transmembrane</keyword>
<feature type="region of interest" description="Disordered" evidence="1">
    <location>
        <begin position="85"/>
        <end position="107"/>
    </location>
</feature>
<dbReference type="PANTHER" id="PTHR42085:SF2">
    <property type="entry name" value="F-BOX DOMAIN-CONTAINING PROTEIN"/>
    <property type="match status" value="1"/>
</dbReference>
<keyword evidence="2" id="KW-0472">Membrane</keyword>
<dbReference type="RefSeq" id="XP_047762330.1">
    <property type="nucleotide sequence ID" value="XM_047904695.1"/>
</dbReference>
<keyword evidence="4" id="KW-1185">Reference proteome</keyword>
<dbReference type="PANTHER" id="PTHR42085">
    <property type="entry name" value="F-BOX DOMAIN-CONTAINING PROTEIN"/>
    <property type="match status" value="1"/>
</dbReference>
<dbReference type="GeneID" id="71985425"/>
<dbReference type="InterPro" id="IPR038883">
    <property type="entry name" value="AN11006-like"/>
</dbReference>
<gene>
    <name evidence="3" type="ORF">CLAFUR5_05547</name>
</gene>
<accession>A0A9Q8LIW9</accession>
<sequence>MNALSASPANQTSETRSLWFHSRYDVHRRDHTAFQLCATTPDRLQDGSSLCHGPRKLLRVLETMDRHDSDKMLHLGPRENYAPEVAPSDQPVLHHHDSEGLQAKEDDSKVVVEQVETTEDKEVLAPAAPRRRKRWILAGLFTIVLVVGLSTGLGVGLRSGIDNNVNNAPRAEITPSEQDSLDPHENTLPNKSSLLLSLPPELRSCIYSHLLPTGTALEYDHTWFYDISTGQGLATVTSHATDDAPHLPNVATLNNICHLIRHEVIDHYFSRNTFVLAEDNQTDRLERWLHCKSEAAFRSLRRVVIEHWAVCGGTLEHGRDECLRRMFVDLETLEMKPMRDVGGHEEEWSCAQCAVRAEGWPAEVQKDVMFEELRKGWEFGTIGAGDVERLIAVVKDVGNSARSA</sequence>